<proteinExistence type="predicted"/>
<organism evidence="1 2">
    <name type="scientific">Kickxella alabastrina</name>
    <dbReference type="NCBI Taxonomy" id="61397"/>
    <lineage>
        <taxon>Eukaryota</taxon>
        <taxon>Fungi</taxon>
        <taxon>Fungi incertae sedis</taxon>
        <taxon>Zoopagomycota</taxon>
        <taxon>Kickxellomycotina</taxon>
        <taxon>Kickxellomycetes</taxon>
        <taxon>Kickxellales</taxon>
        <taxon>Kickxellaceae</taxon>
        <taxon>Kickxella</taxon>
    </lineage>
</organism>
<reference evidence="1" key="1">
    <citation type="submission" date="2022-07" db="EMBL/GenBank/DDBJ databases">
        <title>Phylogenomic reconstructions and comparative analyses of Kickxellomycotina fungi.</title>
        <authorList>
            <person name="Reynolds N.K."/>
            <person name="Stajich J.E."/>
            <person name="Barry K."/>
            <person name="Grigoriev I.V."/>
            <person name="Crous P."/>
            <person name="Smith M.E."/>
        </authorList>
    </citation>
    <scope>NUCLEOTIDE SEQUENCE</scope>
    <source>
        <strain evidence="1">Benny 63K</strain>
    </source>
</reference>
<sequence length="285" mass="31227">MPSLLGIFKSLEWVDDNIWDLTGLPDTFVNLLLYCSDICRDKANTQVHFRAASGLLSIADRAKSSYDIDSPDALKNAIKLATNDSGVASSLASLCDTYYFLRSLDIFELDEQSFTKLVELLKIDGTDGQDEAPACTHADVVNSLDAYLGQLEAQYPGIKVFANCAMLEANIAQEFGAGYKLLYGLRCELPADGELYMATLRCIVDSIRQNADVMEMIVNARCLYQGSLSKHWAAACNAIWELQNGHDGADQDAFINDSDYDDDEQQLAADHTDAASTRTFGVAAN</sequence>
<name>A0ACC1IUW7_9FUNG</name>
<evidence type="ECO:0000313" key="1">
    <source>
        <dbReference type="EMBL" id="KAJ1901277.1"/>
    </source>
</evidence>
<protein>
    <submittedName>
        <fullName evidence="1">Uncharacterized protein</fullName>
    </submittedName>
</protein>
<keyword evidence="2" id="KW-1185">Reference proteome</keyword>
<accession>A0ACC1IUW7</accession>
<dbReference type="Proteomes" id="UP001150581">
    <property type="component" value="Unassembled WGS sequence"/>
</dbReference>
<gene>
    <name evidence="1" type="ORF">LPJ66_000894</name>
</gene>
<dbReference type="EMBL" id="JANBPG010000035">
    <property type="protein sequence ID" value="KAJ1901277.1"/>
    <property type="molecule type" value="Genomic_DNA"/>
</dbReference>
<evidence type="ECO:0000313" key="2">
    <source>
        <dbReference type="Proteomes" id="UP001150581"/>
    </source>
</evidence>
<comment type="caution">
    <text evidence="1">The sequence shown here is derived from an EMBL/GenBank/DDBJ whole genome shotgun (WGS) entry which is preliminary data.</text>
</comment>